<dbReference type="Pfam" id="PF10536">
    <property type="entry name" value="PMD"/>
    <property type="match status" value="1"/>
</dbReference>
<dbReference type="InterPro" id="IPR019557">
    <property type="entry name" value="AminoTfrase-like_pln_mobile"/>
</dbReference>
<gene>
    <name evidence="2" type="ORF">Sradi_5219100</name>
</gene>
<sequence>MTPSTRWADGLFWNLFQENPPHARVVDLLYEIGFYGVYRCGRLTYDGHLITALVQRRRPETYTFHFRVGEATITLQDIAKILALPIDGEPVCGQDINRTHDECSDYCMEYLGFEPDGTDLKVVAIILVPL</sequence>
<evidence type="ECO:0000259" key="1">
    <source>
        <dbReference type="Pfam" id="PF10536"/>
    </source>
</evidence>
<protein>
    <submittedName>
        <fullName evidence="2">Serine/threonine-protein phosphatase 7 long form</fullName>
    </submittedName>
</protein>
<reference evidence="2" key="1">
    <citation type="submission" date="2020-06" db="EMBL/GenBank/DDBJ databases">
        <authorList>
            <person name="Li T."/>
            <person name="Hu X."/>
            <person name="Zhang T."/>
            <person name="Song X."/>
            <person name="Zhang H."/>
            <person name="Dai N."/>
            <person name="Sheng W."/>
            <person name="Hou X."/>
            <person name="Wei L."/>
        </authorList>
    </citation>
    <scope>NUCLEOTIDE SEQUENCE</scope>
    <source>
        <strain evidence="2">G02</strain>
        <tissue evidence="2">Leaf</tissue>
    </source>
</reference>
<accession>A0AAW2LKQ0</accession>
<reference evidence="2" key="2">
    <citation type="journal article" date="2024" name="Plant">
        <title>Genomic evolution and insights into agronomic trait innovations of Sesamum species.</title>
        <authorList>
            <person name="Miao H."/>
            <person name="Wang L."/>
            <person name="Qu L."/>
            <person name="Liu H."/>
            <person name="Sun Y."/>
            <person name="Le M."/>
            <person name="Wang Q."/>
            <person name="Wei S."/>
            <person name="Zheng Y."/>
            <person name="Lin W."/>
            <person name="Duan Y."/>
            <person name="Cao H."/>
            <person name="Xiong S."/>
            <person name="Wang X."/>
            <person name="Wei L."/>
            <person name="Li C."/>
            <person name="Ma Q."/>
            <person name="Ju M."/>
            <person name="Zhao R."/>
            <person name="Li G."/>
            <person name="Mu C."/>
            <person name="Tian Q."/>
            <person name="Mei H."/>
            <person name="Zhang T."/>
            <person name="Gao T."/>
            <person name="Zhang H."/>
        </authorList>
    </citation>
    <scope>NUCLEOTIDE SEQUENCE</scope>
    <source>
        <strain evidence="2">G02</strain>
    </source>
</reference>
<comment type="caution">
    <text evidence="2">The sequence shown here is derived from an EMBL/GenBank/DDBJ whole genome shotgun (WGS) entry which is preliminary data.</text>
</comment>
<name>A0AAW2LKQ0_SESRA</name>
<dbReference type="PANTHER" id="PTHR46033">
    <property type="entry name" value="PROTEIN MAIN-LIKE 2"/>
    <property type="match status" value="1"/>
</dbReference>
<dbReference type="EMBL" id="JACGWJ010000024">
    <property type="protein sequence ID" value="KAL0319576.1"/>
    <property type="molecule type" value="Genomic_DNA"/>
</dbReference>
<proteinExistence type="predicted"/>
<dbReference type="GO" id="GO:0010073">
    <property type="term" value="P:meristem maintenance"/>
    <property type="evidence" value="ECO:0007669"/>
    <property type="project" value="InterPro"/>
</dbReference>
<dbReference type="PANTHER" id="PTHR46033:SF8">
    <property type="entry name" value="PROTEIN MAINTENANCE OF MERISTEMS-LIKE"/>
    <property type="match status" value="1"/>
</dbReference>
<dbReference type="AlphaFoldDB" id="A0AAW2LKQ0"/>
<dbReference type="InterPro" id="IPR044824">
    <property type="entry name" value="MAIN-like"/>
</dbReference>
<organism evidence="2">
    <name type="scientific">Sesamum radiatum</name>
    <name type="common">Black benniseed</name>
    <dbReference type="NCBI Taxonomy" id="300843"/>
    <lineage>
        <taxon>Eukaryota</taxon>
        <taxon>Viridiplantae</taxon>
        <taxon>Streptophyta</taxon>
        <taxon>Embryophyta</taxon>
        <taxon>Tracheophyta</taxon>
        <taxon>Spermatophyta</taxon>
        <taxon>Magnoliopsida</taxon>
        <taxon>eudicotyledons</taxon>
        <taxon>Gunneridae</taxon>
        <taxon>Pentapetalae</taxon>
        <taxon>asterids</taxon>
        <taxon>lamiids</taxon>
        <taxon>Lamiales</taxon>
        <taxon>Pedaliaceae</taxon>
        <taxon>Sesamum</taxon>
    </lineage>
</organism>
<evidence type="ECO:0000313" key="2">
    <source>
        <dbReference type="EMBL" id="KAL0319576.1"/>
    </source>
</evidence>
<feature type="domain" description="Aminotransferase-like plant mobile" evidence="1">
    <location>
        <begin position="33"/>
        <end position="118"/>
    </location>
</feature>